<feature type="region of interest" description="Disordered" evidence="2">
    <location>
        <begin position="28"/>
        <end position="94"/>
    </location>
</feature>
<evidence type="ECO:0000313" key="3">
    <source>
        <dbReference type="EMBL" id="MCS3712102.1"/>
    </source>
</evidence>
<dbReference type="RefSeq" id="WP_259124738.1">
    <property type="nucleotide sequence ID" value="NZ_JANUAE010000027.1"/>
</dbReference>
<feature type="coiled-coil region" evidence="1">
    <location>
        <begin position="242"/>
        <end position="335"/>
    </location>
</feature>
<evidence type="ECO:0000256" key="1">
    <source>
        <dbReference type="SAM" id="Coils"/>
    </source>
</evidence>
<reference evidence="3" key="1">
    <citation type="submission" date="2022-08" db="EMBL/GenBank/DDBJ databases">
        <title>Genomic Encyclopedia of Type Strains, Phase V (KMG-V): Genome sequencing to study the core and pangenomes of soil and plant-associated prokaryotes.</title>
        <authorList>
            <person name="Whitman W."/>
        </authorList>
    </citation>
    <scope>NUCLEOTIDE SEQUENCE</scope>
    <source>
        <strain evidence="3">SP3049</strain>
    </source>
</reference>
<accession>A0A9X2QF98</accession>
<feature type="compositionally biased region" description="Acidic residues" evidence="2">
    <location>
        <begin position="32"/>
        <end position="41"/>
    </location>
</feature>
<sequence length="537" mass="57072">MAESATIVLRTVTDEAEENIEDVQAELRDLEDQAEETDDSLNMDPDTTRGRKSMRGLADDVEDVGQEARSSRRALERLGRTDAEPDVDVDRNRRGRLPGELDEVQEAVTFISNLRTEAVLAGGAIATLTAGLVGVGGLSAAALQAANNTTVLNDEMAQLKARGRETAREFAQSFSPTLRQDVIPALNRTLALVQSTDDALAGGVGGFFDVLRQFRGTGTPLGLPAAVFTSPEGETGAAGGAAAQIENAILKVQTRLEKATDRFELEELFGLPTEERLNDQISTLEKLRDKLIETLAAVDQSEAPPGAIAKINQRIQDLLDRLEKARGELRGSRLEQQVGDVGVASQVEPAGLATTEIGQSIQEAGLAGSARELGRVGQAAGNAGDDIEQNVNRELQRGVNLASQIGTTLIRSARRGGVEFEQVFGTILSAVGGTLSAIPGVGQIAGPILGGAGRLISAFDQGGVVDTPLQVVGESGPELAALPQGTRVSTARETERMLSQQQVNVNVTGEIRRLRSRELGLILREDETRRNQFGYSS</sequence>
<dbReference type="EMBL" id="JANUAE010000027">
    <property type="protein sequence ID" value="MCS3712102.1"/>
    <property type="molecule type" value="Genomic_DNA"/>
</dbReference>
<keyword evidence="1" id="KW-0175">Coiled coil</keyword>
<proteinExistence type="predicted"/>
<gene>
    <name evidence="3" type="ORF">GGP61_003740</name>
</gene>
<comment type="caution">
    <text evidence="3">The sequence shown here is derived from an EMBL/GenBank/DDBJ whole genome shotgun (WGS) entry which is preliminary data.</text>
</comment>
<dbReference type="AlphaFoldDB" id="A0A9X2QF98"/>
<protein>
    <submittedName>
        <fullName evidence="3">Uncharacterized protein</fullName>
    </submittedName>
</protein>
<feature type="compositionally biased region" description="Basic and acidic residues" evidence="2">
    <location>
        <begin position="69"/>
        <end position="92"/>
    </location>
</feature>
<dbReference type="Proteomes" id="UP001155057">
    <property type="component" value="Unassembled WGS sequence"/>
</dbReference>
<name>A0A9X2QF98_9BACT</name>
<organism evidence="3 4">
    <name type="scientific">Salinibacter ruber</name>
    <dbReference type="NCBI Taxonomy" id="146919"/>
    <lineage>
        <taxon>Bacteria</taxon>
        <taxon>Pseudomonadati</taxon>
        <taxon>Rhodothermota</taxon>
        <taxon>Rhodothermia</taxon>
        <taxon>Rhodothermales</taxon>
        <taxon>Salinibacteraceae</taxon>
        <taxon>Salinibacter</taxon>
    </lineage>
</organism>
<evidence type="ECO:0000256" key="2">
    <source>
        <dbReference type="SAM" id="MobiDB-lite"/>
    </source>
</evidence>
<evidence type="ECO:0000313" key="4">
    <source>
        <dbReference type="Proteomes" id="UP001155057"/>
    </source>
</evidence>